<dbReference type="Proteomes" id="UP000318681">
    <property type="component" value="Unassembled WGS sequence"/>
</dbReference>
<dbReference type="EMBL" id="VNIM01000108">
    <property type="protein sequence ID" value="TVV70798.1"/>
    <property type="molecule type" value="Genomic_DNA"/>
</dbReference>
<dbReference type="OrthoDB" id="9787760at2"/>
<evidence type="ECO:0000259" key="1">
    <source>
        <dbReference type="Pfam" id="PF12770"/>
    </source>
</evidence>
<gene>
    <name evidence="2" type="ORF">FOY91_18245</name>
</gene>
<dbReference type="Pfam" id="PF12770">
    <property type="entry name" value="CHAT"/>
    <property type="match status" value="1"/>
</dbReference>
<dbReference type="InterPro" id="IPR011990">
    <property type="entry name" value="TPR-like_helical_dom_sf"/>
</dbReference>
<evidence type="ECO:0000313" key="2">
    <source>
        <dbReference type="EMBL" id="TVV70798.1"/>
    </source>
</evidence>
<name>A0A558QUK8_9SPHN</name>
<evidence type="ECO:0000313" key="3">
    <source>
        <dbReference type="Proteomes" id="UP000318681"/>
    </source>
</evidence>
<sequence length="717" mass="76399">PAPGEIDATAAAELNSGVPLNRRLGVSETVALTQGEKATILDAQALQLKGTALRLQGDLPGARTALDAALAQLVAVREGRVSSITRLRAQTLAEQAAVAEASNDQPRAEGLLRQSVLLLETEYPQSAALNAAKARLAGFLGRRGQVQPALTLYKEVVTAMTASGAGTTGFENLLAPYFALLARQIPSQPALVEDFFLASETLVRPGVANTQAVLARELSGGSDEASRLFRQSVNLTRDIERSRIEYARLAALPAPTPDEQQRSAQIATAIEALAADQVATQARLGQFPRYRAISTQAMTLADLRKALRPGEAYYKLAAIGDALYAIFVTPDDATAYRTGIGTKALERKVDALRDTISIVENDQPVTYPFDVKQARELYMALMQPIDAKLATVKNLMFEPDGAMLRLPANLLVMEQPAVDAYLKRIAADPKADTFDFRGIHWLGRDIDVSTSLSARAFRDVRNAAPSAAPREYLGLGHNQPVSPLVQLTSTRSAPTRGGIDCDWPLAAWNNPIAATELNTAQSVIGRNSARVITGAAFSDTALLAQPDLNQYRILHFATHGLVTAPRPECPARPALLTSFGGPKSDGLLTFREIYDLRLDADIVILSACDTAGKATVAATREAGVTVGGGDALDGLVRAFIGAGGRSVLASHWPLPDDYGATERLISGLFNAKPGTSIGEAIRAGQDVLMAKAETSHPYYWAGFAIVGDGAQPVLKQR</sequence>
<protein>
    <submittedName>
        <fullName evidence="2">CHAT domain-containing protein</fullName>
    </submittedName>
</protein>
<accession>A0A558QUK8</accession>
<dbReference type="InterPro" id="IPR024983">
    <property type="entry name" value="CHAT_dom"/>
</dbReference>
<proteinExistence type="predicted"/>
<dbReference type="Gene3D" id="1.25.40.10">
    <property type="entry name" value="Tetratricopeptide repeat domain"/>
    <property type="match status" value="1"/>
</dbReference>
<organism evidence="2 3">
    <name type="scientific">Alterirhizorhabdus solaris</name>
    <dbReference type="NCBI Taxonomy" id="2529389"/>
    <lineage>
        <taxon>Bacteria</taxon>
        <taxon>Pseudomonadati</taxon>
        <taxon>Pseudomonadota</taxon>
        <taxon>Alphaproteobacteria</taxon>
        <taxon>Sphingomonadales</taxon>
        <taxon>Rhizorhabdaceae</taxon>
        <taxon>Alterirhizorhabdus</taxon>
    </lineage>
</organism>
<dbReference type="AlphaFoldDB" id="A0A558QUK8"/>
<feature type="domain" description="CHAT" evidence="1">
    <location>
        <begin position="373"/>
        <end position="708"/>
    </location>
</feature>
<dbReference type="RefSeq" id="WP_145154993.1">
    <property type="nucleotide sequence ID" value="NZ_VNIM01000108.1"/>
</dbReference>
<reference evidence="2 3" key="1">
    <citation type="submission" date="2019-07" db="EMBL/GenBank/DDBJ databases">
        <title>Sphingomonas solaris sp. nov., isolated from a solar panel from Boston, Massachusetts.</title>
        <authorList>
            <person name="Tanner K."/>
            <person name="Pascual J."/>
            <person name="Mancuso C."/>
            <person name="Pereto J."/>
            <person name="Khalil A."/>
            <person name="Vilanova C."/>
        </authorList>
    </citation>
    <scope>NUCLEOTIDE SEQUENCE [LARGE SCALE GENOMIC DNA]</scope>
    <source>
        <strain evidence="2 3">R4DWN</strain>
    </source>
</reference>
<dbReference type="SUPFAM" id="SSF48452">
    <property type="entry name" value="TPR-like"/>
    <property type="match status" value="1"/>
</dbReference>
<comment type="caution">
    <text evidence="2">The sequence shown here is derived from an EMBL/GenBank/DDBJ whole genome shotgun (WGS) entry which is preliminary data.</text>
</comment>
<keyword evidence="3" id="KW-1185">Reference proteome</keyword>
<feature type="non-terminal residue" evidence="2">
    <location>
        <position position="1"/>
    </location>
</feature>